<accession>A0A5J9WQL4</accession>
<gene>
    <name evidence="1" type="ORF">EJB05_01610</name>
</gene>
<organism evidence="1 2">
    <name type="scientific">Eragrostis curvula</name>
    <name type="common">weeping love grass</name>
    <dbReference type="NCBI Taxonomy" id="38414"/>
    <lineage>
        <taxon>Eukaryota</taxon>
        <taxon>Viridiplantae</taxon>
        <taxon>Streptophyta</taxon>
        <taxon>Embryophyta</taxon>
        <taxon>Tracheophyta</taxon>
        <taxon>Spermatophyta</taxon>
        <taxon>Magnoliopsida</taxon>
        <taxon>Liliopsida</taxon>
        <taxon>Poales</taxon>
        <taxon>Poaceae</taxon>
        <taxon>PACMAD clade</taxon>
        <taxon>Chloridoideae</taxon>
        <taxon>Eragrostideae</taxon>
        <taxon>Eragrostidinae</taxon>
        <taxon>Eragrostis</taxon>
    </lineage>
</organism>
<evidence type="ECO:0000313" key="1">
    <source>
        <dbReference type="EMBL" id="TVU50246.1"/>
    </source>
</evidence>
<reference evidence="1 2" key="1">
    <citation type="journal article" date="2019" name="Sci. Rep.">
        <title>A high-quality genome of Eragrostis curvula grass provides insights into Poaceae evolution and supports new strategies to enhance forage quality.</title>
        <authorList>
            <person name="Carballo J."/>
            <person name="Santos B.A.C.M."/>
            <person name="Zappacosta D."/>
            <person name="Garbus I."/>
            <person name="Selva J.P."/>
            <person name="Gallo C.A."/>
            <person name="Diaz A."/>
            <person name="Albertini E."/>
            <person name="Caccamo M."/>
            <person name="Echenique V."/>
        </authorList>
    </citation>
    <scope>NUCLEOTIDE SEQUENCE [LARGE SCALE GENOMIC DNA]</scope>
    <source>
        <strain evidence="2">cv. Victoria</strain>
        <tissue evidence="1">Leaf</tissue>
    </source>
</reference>
<comment type="caution">
    <text evidence="1">The sequence shown here is derived from an EMBL/GenBank/DDBJ whole genome shotgun (WGS) entry which is preliminary data.</text>
</comment>
<protein>
    <submittedName>
        <fullName evidence="1">Uncharacterized protein</fullName>
    </submittedName>
</protein>
<evidence type="ECO:0000313" key="2">
    <source>
        <dbReference type="Proteomes" id="UP000324897"/>
    </source>
</evidence>
<sequence length="308" mass="35509">MYDAIFPRLPYKSAMRLKTVWKNVREKIDNPTFSAKQSRMCLLCPALIHIGRFAANSNEYAMELLSSTPTNIKLALSLHQLLFTFNAESPIDTWWYSTSRWDNGGGACMTHVIKLQTIQKKFQIIHANPIQASGSDLMLQFMQILKNYCPKRWSIHVVSFDYDEDLLWFDVTTNKGGTIKMPKEDTRVHVKRGGNATVLMHQTVACSCDPSWELKHTKGWKDIVEMNGNAFQFCHSMKLRNAWQSKFHEKVLRYDMLTGKVEDMGKELDNACEMKPTPLDIAIARLLFHQLMSHLKRMEFVMAAHCSL</sequence>
<dbReference type="Proteomes" id="UP000324897">
    <property type="component" value="Chromosome 6"/>
</dbReference>
<feature type="non-terminal residue" evidence="1">
    <location>
        <position position="1"/>
    </location>
</feature>
<dbReference type="EMBL" id="RWGY01000002">
    <property type="protein sequence ID" value="TVU50246.1"/>
    <property type="molecule type" value="Genomic_DNA"/>
</dbReference>
<dbReference type="Gramene" id="TVU50246">
    <property type="protein sequence ID" value="TVU50246"/>
    <property type="gene ID" value="EJB05_01610"/>
</dbReference>
<keyword evidence="2" id="KW-1185">Reference proteome</keyword>
<dbReference type="AlphaFoldDB" id="A0A5J9WQL4"/>
<dbReference type="OrthoDB" id="765391at2759"/>
<name>A0A5J9WQL4_9POAL</name>
<proteinExistence type="predicted"/>